<organism evidence="1 2">
    <name type="scientific">Bacillus cereus (strain VD146)</name>
    <dbReference type="NCBI Taxonomy" id="1053236"/>
    <lineage>
        <taxon>Bacteria</taxon>
        <taxon>Bacillati</taxon>
        <taxon>Bacillota</taxon>
        <taxon>Bacilli</taxon>
        <taxon>Bacillales</taxon>
        <taxon>Bacillaceae</taxon>
        <taxon>Bacillus</taxon>
        <taxon>Bacillus cereus group</taxon>
    </lineage>
</organism>
<dbReference type="EMBL" id="AHFE01000075">
    <property type="protein sequence ID" value="EOP32304.1"/>
    <property type="molecule type" value="Genomic_DNA"/>
</dbReference>
<gene>
    <name evidence="1" type="ORF">IK1_05840</name>
</gene>
<evidence type="ECO:0000313" key="1">
    <source>
        <dbReference type="EMBL" id="EOP32304.1"/>
    </source>
</evidence>
<protein>
    <submittedName>
        <fullName evidence="1">Uncharacterized protein</fullName>
    </submittedName>
</protein>
<dbReference type="AlphaFoldDB" id="R8ME28"/>
<dbReference type="PATRIC" id="fig|1053236.3.peg.6204"/>
<name>R8ME28_BACCX</name>
<sequence length="100" mass="11637">MNQDPILQSRMNNWQQMRQNPFFHQAYEKSEKASIKNSVKWDSQNDAIIEEFKIGFVEGYIEGITQMIHKAYEFGVSLETIAKASEISIEEVKHILQSKS</sequence>
<comment type="caution">
    <text evidence="1">The sequence shown here is derived from an EMBL/GenBank/DDBJ whole genome shotgun (WGS) entry which is preliminary data.</text>
</comment>
<dbReference type="HOGENOM" id="CLU_057504_5_0_9"/>
<proteinExistence type="predicted"/>
<dbReference type="RefSeq" id="WP_016121288.1">
    <property type="nucleotide sequence ID" value="NZ_KB976684.1"/>
</dbReference>
<evidence type="ECO:0000313" key="2">
    <source>
        <dbReference type="Proteomes" id="UP000014020"/>
    </source>
</evidence>
<accession>R8ME28</accession>
<reference evidence="2" key="1">
    <citation type="submission" date="2012-12" db="EMBL/GenBank/DDBJ databases">
        <title>The genome sequence of Bacillus cereus VD146.</title>
        <authorList>
            <consortium name="The Broad Institute Genome Sequencing Platform"/>
            <consortium name="The Broad Institute Genome Sequencing Center for Infectious Disease"/>
            <person name="Feldgarden M."/>
            <person name="Van der Auwera G.A."/>
            <person name="Mahillon J."/>
            <person name="Duprez V."/>
            <person name="Timmery S."/>
            <person name="Mattelet C."/>
            <person name="Dierick K."/>
            <person name="Sun M."/>
            <person name="Yu Z."/>
            <person name="Zhu L."/>
            <person name="Hu X."/>
            <person name="Shank E.B."/>
            <person name="Swiecicka I."/>
            <person name="Hansen B.M."/>
            <person name="Andrup L."/>
            <person name="Walker B."/>
            <person name="Young S.K."/>
            <person name="Zeng Q."/>
            <person name="Gargeya S."/>
            <person name="Fitzgerald M."/>
            <person name="Haas B."/>
            <person name="Abouelleil A."/>
            <person name="Alvarado L."/>
            <person name="Arachchi H.M."/>
            <person name="Berlin A.M."/>
            <person name="Chapman S.B."/>
            <person name="Dewar J."/>
            <person name="Goldberg J."/>
            <person name="Griggs A."/>
            <person name="Gujja S."/>
            <person name="Hansen M."/>
            <person name="Howarth C."/>
            <person name="Imamovic A."/>
            <person name="Larimer J."/>
            <person name="McCowan C."/>
            <person name="Murphy C."/>
            <person name="Neiman D."/>
            <person name="Pearson M."/>
            <person name="Priest M."/>
            <person name="Roberts A."/>
            <person name="Saif S."/>
            <person name="Shea T."/>
            <person name="Sisk P."/>
            <person name="Sykes S."/>
            <person name="Wortman J."/>
            <person name="Nusbaum C."/>
            <person name="Birren B."/>
        </authorList>
    </citation>
    <scope>NUCLEOTIDE SEQUENCE [LARGE SCALE GENOMIC DNA]</scope>
    <source>
        <strain evidence="2">VD146</strain>
    </source>
</reference>
<dbReference type="Proteomes" id="UP000014020">
    <property type="component" value="Unassembled WGS sequence"/>
</dbReference>